<organism evidence="1 2">
    <name type="scientific">Zingiber officinale</name>
    <name type="common">Ginger</name>
    <name type="synonym">Amomum zingiber</name>
    <dbReference type="NCBI Taxonomy" id="94328"/>
    <lineage>
        <taxon>Eukaryota</taxon>
        <taxon>Viridiplantae</taxon>
        <taxon>Streptophyta</taxon>
        <taxon>Embryophyta</taxon>
        <taxon>Tracheophyta</taxon>
        <taxon>Spermatophyta</taxon>
        <taxon>Magnoliopsida</taxon>
        <taxon>Liliopsida</taxon>
        <taxon>Zingiberales</taxon>
        <taxon>Zingiberaceae</taxon>
        <taxon>Zingiber</taxon>
    </lineage>
</organism>
<evidence type="ECO:0000313" key="2">
    <source>
        <dbReference type="Proteomes" id="UP000734854"/>
    </source>
</evidence>
<protein>
    <submittedName>
        <fullName evidence="1">Uncharacterized protein</fullName>
    </submittedName>
</protein>
<accession>A0A8J5GRW4</accession>
<comment type="caution">
    <text evidence="1">The sequence shown here is derived from an EMBL/GenBank/DDBJ whole genome shotgun (WGS) entry which is preliminary data.</text>
</comment>
<dbReference type="Proteomes" id="UP000734854">
    <property type="component" value="Unassembled WGS sequence"/>
</dbReference>
<reference evidence="1 2" key="1">
    <citation type="submission" date="2020-08" db="EMBL/GenBank/DDBJ databases">
        <title>Plant Genome Project.</title>
        <authorList>
            <person name="Zhang R.-G."/>
        </authorList>
    </citation>
    <scope>NUCLEOTIDE SEQUENCE [LARGE SCALE GENOMIC DNA]</scope>
    <source>
        <tissue evidence="1">Rhizome</tissue>
    </source>
</reference>
<proteinExistence type="predicted"/>
<sequence>MSSKTSENMQWHFKKHVSDGNLRHPADSRAWKEFDDCHYNFASDPRNVDRVNERIDDLDLRVLLRGPNPVAFSYHGFNINGFAFRTIHPISDDQPLTSASFQPSTSTFFQLHSQENDRLLPDLEDA</sequence>
<gene>
    <name evidence="1" type="ORF">ZIOFF_028333</name>
</gene>
<dbReference type="AlphaFoldDB" id="A0A8J5GRW4"/>
<dbReference type="EMBL" id="JACMSC010000008">
    <property type="protein sequence ID" value="KAG6510323.1"/>
    <property type="molecule type" value="Genomic_DNA"/>
</dbReference>
<dbReference type="Pfam" id="PF02992">
    <property type="entry name" value="Transposase_21"/>
    <property type="match status" value="1"/>
</dbReference>
<evidence type="ECO:0000313" key="1">
    <source>
        <dbReference type="EMBL" id="KAG6510323.1"/>
    </source>
</evidence>
<name>A0A8J5GRW4_ZINOF</name>
<dbReference type="InterPro" id="IPR004242">
    <property type="entry name" value="Transposase_21"/>
</dbReference>
<keyword evidence="2" id="KW-1185">Reference proteome</keyword>